<dbReference type="Proteomes" id="UP000253857">
    <property type="component" value="Unassembled WGS sequence"/>
</dbReference>
<dbReference type="Pfam" id="PF19484">
    <property type="entry name" value="DUF6020"/>
    <property type="match status" value="1"/>
</dbReference>
<gene>
    <name evidence="1" type="ORF">C1871_04650</name>
</gene>
<name>A0A369NAV9_EGGLN</name>
<evidence type="ECO:0008006" key="3">
    <source>
        <dbReference type="Google" id="ProtNLM"/>
    </source>
</evidence>
<protein>
    <recommendedName>
        <fullName evidence="3">Glycosyltransferase RgtA/B/C/D-like domain-containing protein</fullName>
    </recommendedName>
</protein>
<accession>A0A369NAV9</accession>
<dbReference type="RefSeq" id="WP_035584982.1">
    <property type="nucleotide sequence ID" value="NZ_JAQLCJ010000017.1"/>
</dbReference>
<evidence type="ECO:0000313" key="2">
    <source>
        <dbReference type="Proteomes" id="UP000253857"/>
    </source>
</evidence>
<dbReference type="AlphaFoldDB" id="A0A369NAV9"/>
<organism evidence="1 2">
    <name type="scientific">Eggerthella lenta</name>
    <name type="common">Eubacterium lentum</name>
    <dbReference type="NCBI Taxonomy" id="84112"/>
    <lineage>
        <taxon>Bacteria</taxon>
        <taxon>Bacillati</taxon>
        <taxon>Actinomycetota</taxon>
        <taxon>Coriobacteriia</taxon>
        <taxon>Eggerthellales</taxon>
        <taxon>Eggerthellaceae</taxon>
        <taxon>Eggerthella</taxon>
    </lineage>
</organism>
<sequence>MIGKLMKDWAGNLKRGEVCACFVFAVLFAWAVLLPELGKFGLKQVALFSIGLSIVSASVLVAICDQIKQINRKERVAARRSSKQVRIAFLLCFAALEVSFLAVLLSNWPGFCSTDSNDIVNQVLGVSEWSTWHRYDGLANHHPIFYTFLVWVVFQATAFFGSIDLSIGIFLFLQMTVAALVLSWCISVFVRLGFGKRYILAAFAFMLFNPILANYSVTMWKDVLFSCCALFLIVRLYSLLFHGEKKHIGRTLLVACLLLTFLRSNGFMVVGATLLVLFVIEPDLRKKVAAVGAAVFCAFLVVQGPLLSIMGVQKGHFSESVGIPLQQIAATVHKGGHINEEQEEFINRVLPMEAMRDSYNPQTPNPIKFHESFDDAFLEEHKIEFLVTWASMLPSNLGIYVKAWIDETQGYWNPGYPSWLVTNSTLYEQAPRDYLGFDWDPGFLAQKLIAALPVPFSSGTLIWAVAALVFVGCVGLEKKKRARCLVCVMPLIALLATLFVAAPAVGDYRYIFAFNLALPFVLPIAGLVKAGRPKA</sequence>
<reference evidence="1 2" key="1">
    <citation type="journal article" date="2018" name="Elife">
        <title>Discovery and characterization of a prevalent human gut bacterial enzyme sufficient for the inactivation of a family of plant toxins.</title>
        <authorList>
            <person name="Koppel N."/>
            <person name="Bisanz J.E."/>
            <person name="Pandelia M.E."/>
            <person name="Turnbaugh P.J."/>
            <person name="Balskus E.P."/>
        </authorList>
    </citation>
    <scope>NUCLEOTIDE SEQUENCE [LARGE SCALE GENOMIC DNA]</scope>
    <source>
        <strain evidence="1 2">FAA1-1-60AUCSF</strain>
    </source>
</reference>
<evidence type="ECO:0000313" key="1">
    <source>
        <dbReference type="EMBL" id="RDB87725.1"/>
    </source>
</evidence>
<dbReference type="InterPro" id="IPR046062">
    <property type="entry name" value="DUF6020"/>
</dbReference>
<proteinExistence type="predicted"/>
<dbReference type="EMBL" id="PPTY01000004">
    <property type="protein sequence ID" value="RDB87725.1"/>
    <property type="molecule type" value="Genomic_DNA"/>
</dbReference>
<comment type="caution">
    <text evidence="1">The sequence shown here is derived from an EMBL/GenBank/DDBJ whole genome shotgun (WGS) entry which is preliminary data.</text>
</comment>